<dbReference type="RefSeq" id="WP_395439310.1">
    <property type="nucleotide sequence ID" value="NZ_JBAWKC010000006.1"/>
</dbReference>
<accession>A0ABW7MTC2</accession>
<feature type="transmembrane region" description="Helical" evidence="1">
    <location>
        <begin position="130"/>
        <end position="152"/>
    </location>
</feature>
<feature type="transmembrane region" description="Helical" evidence="1">
    <location>
        <begin position="93"/>
        <end position="110"/>
    </location>
</feature>
<keyword evidence="1" id="KW-0812">Transmembrane</keyword>
<feature type="transmembrane region" description="Helical" evidence="1">
    <location>
        <begin position="22"/>
        <end position="43"/>
    </location>
</feature>
<proteinExistence type="predicted"/>
<dbReference type="GO" id="GO:0016787">
    <property type="term" value="F:hydrolase activity"/>
    <property type="evidence" value="ECO:0007669"/>
    <property type="project" value="UniProtKB-KW"/>
</dbReference>
<sequence length="209" mass="24275">MFIGHYALAFGAKKIDKRPSRVMMFVAVQLLDLLWPIFVLLGFETFEIDPGNTALTPLNFTSYPYSHSLFMTVVWAILFASFYLAFTKNKKGSLLLGCLVFSHWILDFITHRPDLPLSPFTDLKVGMGLWNTPIIEIILETGLFLIGVYLYYKTVTFKRKVVFWSLVVVFLLIHFMNIFGPPPPSIYAVAWSANLMWLFVFWVWWIEKK</sequence>
<feature type="transmembrane region" description="Helical" evidence="1">
    <location>
        <begin position="186"/>
        <end position="206"/>
    </location>
</feature>
<comment type="caution">
    <text evidence="2">The sequence shown here is derived from an EMBL/GenBank/DDBJ whole genome shotgun (WGS) entry which is preliminary data.</text>
</comment>
<dbReference type="InterPro" id="IPR007404">
    <property type="entry name" value="YdjM-like"/>
</dbReference>
<keyword evidence="1" id="KW-0472">Membrane</keyword>
<feature type="transmembrane region" description="Helical" evidence="1">
    <location>
        <begin position="63"/>
        <end position="86"/>
    </location>
</feature>
<name>A0ABW7MTC2_9FLAO</name>
<dbReference type="EMBL" id="JBAWKC010000006">
    <property type="protein sequence ID" value="MFH6770088.1"/>
    <property type="molecule type" value="Genomic_DNA"/>
</dbReference>
<evidence type="ECO:0000256" key="1">
    <source>
        <dbReference type="SAM" id="Phobius"/>
    </source>
</evidence>
<feature type="transmembrane region" description="Helical" evidence="1">
    <location>
        <begin position="161"/>
        <end position="180"/>
    </location>
</feature>
<keyword evidence="1" id="KW-1133">Transmembrane helix</keyword>
<dbReference type="Pfam" id="PF04307">
    <property type="entry name" value="YdjM"/>
    <property type="match status" value="1"/>
</dbReference>
<dbReference type="Proteomes" id="UP001610104">
    <property type="component" value="Unassembled WGS sequence"/>
</dbReference>
<keyword evidence="2" id="KW-0378">Hydrolase</keyword>
<keyword evidence="3" id="KW-1185">Reference proteome</keyword>
<protein>
    <submittedName>
        <fullName evidence="2">Metal-dependent hydrolase</fullName>
    </submittedName>
</protein>
<reference evidence="2 3" key="1">
    <citation type="submission" date="2024-02" db="EMBL/GenBank/DDBJ databases">
        <title>A Gaetbulibacter species isolated from tidal flats and genomic insights of their niches.</title>
        <authorList>
            <person name="Ye Y."/>
        </authorList>
    </citation>
    <scope>NUCLEOTIDE SEQUENCE [LARGE SCALE GENOMIC DNA]</scope>
    <source>
        <strain evidence="2 3">KEM-8</strain>
    </source>
</reference>
<evidence type="ECO:0000313" key="2">
    <source>
        <dbReference type="EMBL" id="MFH6770088.1"/>
    </source>
</evidence>
<gene>
    <name evidence="2" type="ORF">V8G56_15160</name>
</gene>
<organism evidence="2 3">
    <name type="scientific">Gaetbulibacter aquiaggeris</name>
    <dbReference type="NCBI Taxonomy" id="1735373"/>
    <lineage>
        <taxon>Bacteria</taxon>
        <taxon>Pseudomonadati</taxon>
        <taxon>Bacteroidota</taxon>
        <taxon>Flavobacteriia</taxon>
        <taxon>Flavobacteriales</taxon>
        <taxon>Flavobacteriaceae</taxon>
        <taxon>Gaetbulibacter</taxon>
    </lineage>
</organism>
<evidence type="ECO:0000313" key="3">
    <source>
        <dbReference type="Proteomes" id="UP001610104"/>
    </source>
</evidence>